<protein>
    <recommendedName>
        <fullName evidence="7">Prolyl 4-hydroxylase alpha subunit domain-containing protein</fullName>
    </recommendedName>
</protein>
<evidence type="ECO:0000259" key="7">
    <source>
        <dbReference type="SMART" id="SM00702"/>
    </source>
</evidence>
<evidence type="ECO:0000256" key="6">
    <source>
        <dbReference type="SAM" id="MobiDB-lite"/>
    </source>
</evidence>
<dbReference type="Proteomes" id="UP000280685">
    <property type="component" value="Chromosome 2"/>
</dbReference>
<comment type="cofactor">
    <cofactor evidence="1">
        <name>L-ascorbate</name>
        <dbReference type="ChEBI" id="CHEBI:38290"/>
    </cofactor>
</comment>
<dbReference type="SUPFAM" id="SSF51197">
    <property type="entry name" value="Clavaminate synthase-like"/>
    <property type="match status" value="1"/>
</dbReference>
<feature type="compositionally biased region" description="Acidic residues" evidence="6">
    <location>
        <begin position="319"/>
        <end position="337"/>
    </location>
</feature>
<evidence type="ECO:0000256" key="3">
    <source>
        <dbReference type="ARBA" id="ARBA00022964"/>
    </source>
</evidence>
<dbReference type="PANTHER" id="PTHR10869:SF241">
    <property type="entry name" value="FE2OG DIOXYGENASE DOMAIN-CONTAINING PROTEIN"/>
    <property type="match status" value="1"/>
</dbReference>
<keyword evidence="3" id="KW-0223">Dioxygenase</keyword>
<evidence type="ECO:0000313" key="9">
    <source>
        <dbReference type="Proteomes" id="UP000280685"/>
    </source>
</evidence>
<feature type="domain" description="Prolyl 4-hydroxylase alpha subunit" evidence="7">
    <location>
        <begin position="80"/>
        <end position="313"/>
    </location>
</feature>
<dbReference type="PANTHER" id="PTHR10869">
    <property type="entry name" value="PROLYL 4-HYDROXYLASE ALPHA SUBUNIT"/>
    <property type="match status" value="1"/>
</dbReference>
<sequence length="356" mass="40182">MLSSIKWPFLSSSSEEKKPTPRPHIQPHKPIQTKYVSLPVDIPPSFLSLTPDPALVPDAKPITFHPLDWTSTAIPENKGKLAFILENVLSPSECGQLIEYAEESVPLDSPTAASGANNGPWSPALVNIGPGFEVYEPSYRRSDRIIWDTKEVADRIWERCLSVEGLRREIEVIQGQERIKKVTGRGEWHGDGGRGRWVMRRMNERLRFLRYEKGGFFQPHCDSAYYASMDKEQVVKTLLTVHIYLNDCKATAEDPDSTELVGGATTLFSSDEKRRYDVECKAGRVLVFQHSAVLHSGDEVKQGVKFSVRSDVLYEQVLAEEEEQEEAEEEAEEEKEEGEGSKYLMGVYNKHDGVDP</sequence>
<dbReference type="InterPro" id="IPR044862">
    <property type="entry name" value="Pro_4_hyd_alph_FE2OG_OXY"/>
</dbReference>
<keyword evidence="2" id="KW-0479">Metal-binding</keyword>
<dbReference type="EMBL" id="LR026965">
    <property type="protein sequence ID" value="VBB76107.1"/>
    <property type="molecule type" value="Genomic_DNA"/>
</dbReference>
<dbReference type="SMART" id="SM00702">
    <property type="entry name" value="P4Hc"/>
    <property type="match status" value="1"/>
</dbReference>
<evidence type="ECO:0000256" key="2">
    <source>
        <dbReference type="ARBA" id="ARBA00022723"/>
    </source>
</evidence>
<feature type="region of interest" description="Disordered" evidence="6">
    <location>
        <begin position="319"/>
        <end position="356"/>
    </location>
</feature>
<accession>A0ABY6S402</accession>
<reference evidence="8" key="1">
    <citation type="submission" date="2018-02" db="EMBL/GenBank/DDBJ databases">
        <authorList>
            <person name="Silar P."/>
        </authorList>
    </citation>
    <scope>NUCLEOTIDE SEQUENCE [LARGE SCALE GENOMIC DNA]</scope>
    <source>
        <strain evidence="8">T</strain>
    </source>
</reference>
<keyword evidence="5" id="KW-0408">Iron</keyword>
<evidence type="ECO:0000256" key="4">
    <source>
        <dbReference type="ARBA" id="ARBA00023002"/>
    </source>
</evidence>
<evidence type="ECO:0000256" key="1">
    <source>
        <dbReference type="ARBA" id="ARBA00001961"/>
    </source>
</evidence>
<evidence type="ECO:0000256" key="5">
    <source>
        <dbReference type="ARBA" id="ARBA00023004"/>
    </source>
</evidence>
<keyword evidence="4" id="KW-0560">Oxidoreductase</keyword>
<gene>
    <name evidence="8" type="ORF">PODCO_209860</name>
</gene>
<dbReference type="InterPro" id="IPR045054">
    <property type="entry name" value="P4HA-like"/>
</dbReference>
<proteinExistence type="predicted"/>
<dbReference type="Pfam" id="PF13640">
    <property type="entry name" value="2OG-FeII_Oxy_3"/>
    <property type="match status" value="1"/>
</dbReference>
<evidence type="ECO:0000313" key="8">
    <source>
        <dbReference type="EMBL" id="VBB76107.1"/>
    </source>
</evidence>
<name>A0ABY6S402_PODCO</name>
<dbReference type="Gene3D" id="2.60.120.620">
    <property type="entry name" value="q2cbj1_9rhob like domain"/>
    <property type="match status" value="1"/>
</dbReference>
<organism evidence="8 9">
    <name type="scientific">Podospora comata</name>
    <dbReference type="NCBI Taxonomy" id="48703"/>
    <lineage>
        <taxon>Eukaryota</taxon>
        <taxon>Fungi</taxon>
        <taxon>Dikarya</taxon>
        <taxon>Ascomycota</taxon>
        <taxon>Pezizomycotina</taxon>
        <taxon>Sordariomycetes</taxon>
        <taxon>Sordariomycetidae</taxon>
        <taxon>Sordariales</taxon>
        <taxon>Podosporaceae</taxon>
        <taxon>Podospora</taxon>
    </lineage>
</organism>
<dbReference type="InterPro" id="IPR006620">
    <property type="entry name" value="Pro_4_hyd_alph"/>
</dbReference>
<keyword evidence="9" id="KW-1185">Reference proteome</keyword>